<organism evidence="6 7">
    <name type="scientific">Rhodopseudomonas faecalis</name>
    <dbReference type="NCBI Taxonomy" id="99655"/>
    <lineage>
        <taxon>Bacteria</taxon>
        <taxon>Pseudomonadati</taxon>
        <taxon>Pseudomonadota</taxon>
        <taxon>Alphaproteobacteria</taxon>
        <taxon>Hyphomicrobiales</taxon>
        <taxon>Nitrobacteraceae</taxon>
        <taxon>Rhodopseudomonas</taxon>
    </lineage>
</organism>
<proteinExistence type="predicted"/>
<reference evidence="6 7" key="1">
    <citation type="submission" date="2018-06" db="EMBL/GenBank/DDBJ databases">
        <title>Genomic Encyclopedia of Archaeal and Bacterial Type Strains, Phase II (KMG-II): from individual species to whole genera.</title>
        <authorList>
            <person name="Goeker M."/>
        </authorList>
    </citation>
    <scope>NUCLEOTIDE SEQUENCE [LARGE SCALE GENOMIC DNA]</scope>
    <source>
        <strain evidence="6 7">JCM 11668</strain>
    </source>
</reference>
<evidence type="ECO:0000256" key="3">
    <source>
        <dbReference type="ARBA" id="ARBA00022989"/>
    </source>
</evidence>
<feature type="transmembrane region" description="Helical" evidence="5">
    <location>
        <begin position="31"/>
        <end position="52"/>
    </location>
</feature>
<gene>
    <name evidence="6" type="ORF">BJ122_108143</name>
</gene>
<evidence type="ECO:0000256" key="1">
    <source>
        <dbReference type="ARBA" id="ARBA00004141"/>
    </source>
</evidence>
<comment type="subcellular location">
    <subcellularLocation>
        <location evidence="1">Membrane</location>
        <topology evidence="1">Multi-pass membrane protein</topology>
    </subcellularLocation>
</comment>
<evidence type="ECO:0000256" key="5">
    <source>
        <dbReference type="SAM" id="Phobius"/>
    </source>
</evidence>
<evidence type="ECO:0000256" key="4">
    <source>
        <dbReference type="ARBA" id="ARBA00023136"/>
    </source>
</evidence>
<evidence type="ECO:0000256" key="2">
    <source>
        <dbReference type="ARBA" id="ARBA00022692"/>
    </source>
</evidence>
<feature type="transmembrane region" description="Helical" evidence="5">
    <location>
        <begin position="6"/>
        <end position="24"/>
    </location>
</feature>
<keyword evidence="3 5" id="KW-1133">Transmembrane helix</keyword>
<dbReference type="OrthoDB" id="8138978at2"/>
<feature type="transmembrane region" description="Helical" evidence="5">
    <location>
        <begin position="107"/>
        <end position="125"/>
    </location>
</feature>
<feature type="transmembrane region" description="Helical" evidence="5">
    <location>
        <begin position="64"/>
        <end position="86"/>
    </location>
</feature>
<keyword evidence="2 5" id="KW-0812">Transmembrane</keyword>
<name>A0A318TF89_9BRAD</name>
<dbReference type="PANTHER" id="PTHR36926">
    <property type="entry name" value="COLICIN V PRODUCTION PROTEIN"/>
    <property type="match status" value="1"/>
</dbReference>
<evidence type="ECO:0000313" key="6">
    <source>
        <dbReference type="EMBL" id="PYF03213.1"/>
    </source>
</evidence>
<comment type="caution">
    <text evidence="6">The sequence shown here is derived from an EMBL/GenBank/DDBJ whole genome shotgun (WGS) entry which is preliminary data.</text>
</comment>
<dbReference type="EMBL" id="QJTI01000008">
    <property type="protein sequence ID" value="PYF03213.1"/>
    <property type="molecule type" value="Genomic_DNA"/>
</dbReference>
<dbReference type="Pfam" id="PF02674">
    <property type="entry name" value="Colicin_V"/>
    <property type="match status" value="1"/>
</dbReference>
<dbReference type="AlphaFoldDB" id="A0A318TF89"/>
<dbReference type="PANTHER" id="PTHR36926:SF1">
    <property type="entry name" value="COLICIN V PRODUCTION PROTEIN"/>
    <property type="match status" value="1"/>
</dbReference>
<dbReference type="InterPro" id="IPR052719">
    <property type="entry name" value="CvpA-like"/>
</dbReference>
<protein>
    <submittedName>
        <fullName evidence="6">Membrane protein required for colicin V production</fullName>
    </submittedName>
</protein>
<dbReference type="GO" id="GO:0016020">
    <property type="term" value="C:membrane"/>
    <property type="evidence" value="ECO:0007669"/>
    <property type="project" value="UniProtKB-SubCell"/>
</dbReference>
<evidence type="ECO:0000313" key="7">
    <source>
        <dbReference type="Proteomes" id="UP000248148"/>
    </source>
</evidence>
<dbReference type="Proteomes" id="UP000248148">
    <property type="component" value="Unassembled WGS sequence"/>
</dbReference>
<keyword evidence="4 5" id="KW-0472">Membrane</keyword>
<accession>A0A318TF89</accession>
<keyword evidence="7" id="KW-1185">Reference proteome</keyword>
<dbReference type="GO" id="GO:0009403">
    <property type="term" value="P:toxin biosynthetic process"/>
    <property type="evidence" value="ECO:0007669"/>
    <property type="project" value="InterPro"/>
</dbReference>
<dbReference type="InterPro" id="IPR003825">
    <property type="entry name" value="Colicin-V_CvpA"/>
</dbReference>
<sequence>MNSFDAVVYAALALGIAFGFKSGLLRSAATIIGYLIAMPVALWITSFVAPRLDHGAGLPPLQNSLLFIVVFVLCGMAFGGLLRLAIDDLTGQQIGVADRIGGAALGAVRIVLVAITMVLVFDTLLPPRVTPSFLVGSQLRPLLSQAGQLGFKKLPPEATSYIEQLKRTQRIPRAACRACLGTARRPDVA</sequence>